<dbReference type="PRINTS" id="PR01543">
    <property type="entry name" value="ANATRNSFRASE"/>
</dbReference>
<organism evidence="2">
    <name type="scientific">marine sediment metagenome</name>
    <dbReference type="NCBI Taxonomy" id="412755"/>
    <lineage>
        <taxon>unclassified sequences</taxon>
        <taxon>metagenomes</taxon>
        <taxon>ecological metagenomes</taxon>
    </lineage>
</organism>
<gene>
    <name evidence="2" type="ORF">LCGC14_0066100</name>
</gene>
<dbReference type="Gene3D" id="3.30.2140.20">
    <property type="match status" value="1"/>
</dbReference>
<dbReference type="EMBL" id="LAZR01000016">
    <property type="protein sequence ID" value="KKO06192.1"/>
    <property type="molecule type" value="Genomic_DNA"/>
</dbReference>
<dbReference type="GO" id="GO:0016407">
    <property type="term" value="F:acetyltransferase activity"/>
    <property type="evidence" value="ECO:0007669"/>
    <property type="project" value="InterPro"/>
</dbReference>
<comment type="caution">
    <text evidence="2">The sequence shown here is derived from an EMBL/GenBank/DDBJ whole genome shotgun (WGS) entry which is preliminary data.</text>
</comment>
<dbReference type="InterPro" id="IPR053710">
    <property type="entry name" value="Arylamine_NAT_domain_sf"/>
</dbReference>
<reference evidence="2" key="1">
    <citation type="journal article" date="2015" name="Nature">
        <title>Complex archaea that bridge the gap between prokaryotes and eukaryotes.</title>
        <authorList>
            <person name="Spang A."/>
            <person name="Saw J.H."/>
            <person name="Jorgensen S.L."/>
            <person name="Zaremba-Niedzwiedzka K."/>
            <person name="Martijn J."/>
            <person name="Lind A.E."/>
            <person name="van Eijk R."/>
            <person name="Schleper C."/>
            <person name="Guy L."/>
            <person name="Ettema T.J."/>
        </authorList>
    </citation>
    <scope>NUCLEOTIDE SEQUENCE</scope>
</reference>
<dbReference type="InterPro" id="IPR001447">
    <property type="entry name" value="Arylamine_N-AcTrfase"/>
</dbReference>
<evidence type="ECO:0000256" key="1">
    <source>
        <dbReference type="ARBA" id="ARBA00006547"/>
    </source>
</evidence>
<dbReference type="SUPFAM" id="SSF54001">
    <property type="entry name" value="Cysteine proteinases"/>
    <property type="match status" value="1"/>
</dbReference>
<comment type="similarity">
    <text evidence="1">Belongs to the arylamine N-acetyltransferase family.</text>
</comment>
<evidence type="ECO:0008006" key="3">
    <source>
        <dbReference type="Google" id="ProtNLM"/>
    </source>
</evidence>
<sequence>MDLRAYLDRIDFHDPVIINRNVLYELQKKHLLNIPFENLDIHYGRKINLSVMDIYQKIIIDKRGGFCYELNGLFHQLLMRIGFNAKLISARVHSENGKYSPEYDHLAIIVNLENQDFLVDVGFGKFSLLPLRLETGKKIKDSFGQFQFKKHNADYYQINEIKNQELIPQYIFNLKERELSEFEERCIFHQTSEHSHFTKKKLISIARFDGRITLNNSQLKITRLEIEEVTNFAENQFETKLKQYFDIEIGIGSCQ</sequence>
<dbReference type="Pfam" id="PF00797">
    <property type="entry name" value="Acetyltransf_2"/>
    <property type="match status" value="1"/>
</dbReference>
<dbReference type="PANTHER" id="PTHR11786">
    <property type="entry name" value="N-HYDROXYARYLAMINE O-ACETYLTRANSFERASE"/>
    <property type="match status" value="1"/>
</dbReference>
<dbReference type="InterPro" id="IPR038765">
    <property type="entry name" value="Papain-like_cys_pep_sf"/>
</dbReference>
<accession>A0A0F9Y2Z1</accession>
<evidence type="ECO:0000313" key="2">
    <source>
        <dbReference type="EMBL" id="KKO06192.1"/>
    </source>
</evidence>
<proteinExistence type="inferred from homology"/>
<dbReference type="PANTHER" id="PTHR11786:SF0">
    <property type="entry name" value="ARYLAMINE N-ACETYLTRANSFERASE 4-RELATED"/>
    <property type="match status" value="1"/>
</dbReference>
<dbReference type="AlphaFoldDB" id="A0A0F9Y2Z1"/>
<name>A0A0F9Y2Z1_9ZZZZ</name>
<protein>
    <recommendedName>
        <fullName evidence="3">Arylamine N-acetyltransferase</fullName>
    </recommendedName>
</protein>